<evidence type="ECO:0000259" key="52">
    <source>
        <dbReference type="PROSITE" id="PS52035"/>
    </source>
</evidence>
<evidence type="ECO:0000256" key="44">
    <source>
        <dbReference type="ARBA" id="ARBA00052094"/>
    </source>
</evidence>
<dbReference type="PROSITE" id="PS52035">
    <property type="entry name" value="PEPTIDASE_M14"/>
    <property type="match status" value="1"/>
</dbReference>
<keyword evidence="19" id="KW-0378">Hydrolase</keyword>
<evidence type="ECO:0000256" key="25">
    <source>
        <dbReference type="ARBA" id="ARBA00023049"/>
    </source>
</evidence>
<reference evidence="53 54" key="1">
    <citation type="submission" date="2024-04" db="EMBL/GenBank/DDBJ databases">
        <authorList>
            <person name="Waldvogel A.-M."/>
            <person name="Schoenle A."/>
        </authorList>
    </citation>
    <scope>NUCLEOTIDE SEQUENCE [LARGE SCALE GENOMIC DNA]</scope>
</reference>
<feature type="transmembrane region" description="Helical" evidence="51">
    <location>
        <begin position="1066"/>
        <end position="1085"/>
    </location>
</feature>
<gene>
    <name evidence="53" type="ORF">KC01_LOCUS16162</name>
</gene>
<feature type="region of interest" description="Disordered" evidence="50">
    <location>
        <begin position="24"/>
        <end position="50"/>
    </location>
</feature>
<evidence type="ECO:0000256" key="20">
    <source>
        <dbReference type="ARBA" id="ARBA00022824"/>
    </source>
</evidence>
<dbReference type="GO" id="GO:0005634">
    <property type="term" value="C:nucleus"/>
    <property type="evidence" value="ECO:0007669"/>
    <property type="project" value="UniProtKB-SubCell"/>
</dbReference>
<comment type="pathway">
    <text evidence="40">Phospholipid metabolism; phosphatidylethanolamine biosynthesis; phosphatidylethanolamine from ethanolamine: step 3/3.</text>
</comment>
<comment type="similarity">
    <text evidence="10 48">Belongs to the peptidase M14 family.</text>
</comment>
<evidence type="ECO:0000256" key="41">
    <source>
        <dbReference type="ARBA" id="ARBA00038986"/>
    </source>
</evidence>
<evidence type="ECO:0000256" key="42">
    <source>
        <dbReference type="ARBA" id="ARBA00047714"/>
    </source>
</evidence>
<dbReference type="Pfam" id="PF00246">
    <property type="entry name" value="Peptidase_M14"/>
    <property type="match status" value="1"/>
</dbReference>
<evidence type="ECO:0000256" key="46">
    <source>
        <dbReference type="ARBA" id="ARBA00070294"/>
    </source>
</evidence>
<keyword evidence="20" id="KW-0256">Endoplasmic reticulum</keyword>
<evidence type="ECO:0000256" key="24">
    <source>
        <dbReference type="ARBA" id="ARBA00022990"/>
    </source>
</evidence>
<dbReference type="InterPro" id="IPR048254">
    <property type="entry name" value="CDP_ALCOHOL_P_TRANSF_CS"/>
</dbReference>
<feature type="compositionally biased region" description="Low complexity" evidence="50">
    <location>
        <begin position="28"/>
        <end position="46"/>
    </location>
</feature>
<evidence type="ECO:0000256" key="5">
    <source>
        <dbReference type="ARBA" id="ARBA00004186"/>
    </source>
</evidence>
<keyword evidence="28" id="KW-0594">Phospholipid biosynthesis</keyword>
<evidence type="ECO:0000256" key="17">
    <source>
        <dbReference type="ARBA" id="ARBA00022692"/>
    </source>
</evidence>
<evidence type="ECO:0000256" key="11">
    <source>
        <dbReference type="ARBA" id="ARBA00010441"/>
    </source>
</evidence>
<feature type="region of interest" description="Disordered" evidence="50">
    <location>
        <begin position="344"/>
        <end position="376"/>
    </location>
</feature>
<evidence type="ECO:0000256" key="37">
    <source>
        <dbReference type="ARBA" id="ARBA00029302"/>
    </source>
</evidence>
<evidence type="ECO:0000256" key="19">
    <source>
        <dbReference type="ARBA" id="ARBA00022801"/>
    </source>
</evidence>
<evidence type="ECO:0000256" key="30">
    <source>
        <dbReference type="ARBA" id="ARBA00023212"/>
    </source>
</evidence>
<protein>
    <recommendedName>
        <fullName evidence="33">Cytosolic carboxypeptidase-like protein 5</fullName>
        <ecNumber evidence="41">2.7.8.1</ecNumber>
        <ecNumber evidence="36">3.4.17.24</ecNumber>
    </recommendedName>
    <alternativeName>
        <fullName evidence="39">ATP/GTP-binding protein-like 5</fullName>
    </alternativeName>
    <alternativeName>
        <fullName evidence="46">Ethanolaminephosphotransferase 1</fullName>
    </alternativeName>
    <alternativeName>
        <fullName evidence="38">Protein deglutamylase CCP5</fullName>
    </alternativeName>
    <alternativeName>
        <fullName evidence="47">Selenoprotein I</fullName>
    </alternativeName>
</protein>
<keyword evidence="12" id="KW-0963">Cytoplasm</keyword>
<evidence type="ECO:0000256" key="2">
    <source>
        <dbReference type="ARBA" id="ARBA00001946"/>
    </source>
</evidence>
<keyword evidence="17 51" id="KW-0812">Transmembrane</keyword>
<dbReference type="InterPro" id="IPR040626">
    <property type="entry name" value="Pepdidase_M14_N"/>
</dbReference>
<dbReference type="InterPro" id="IPR000462">
    <property type="entry name" value="CDP-OH_P_trans"/>
</dbReference>
<proteinExistence type="inferred from homology"/>
<keyword evidence="16 49" id="KW-0808">Transferase</keyword>
<feature type="transmembrane region" description="Helical" evidence="51">
    <location>
        <begin position="1106"/>
        <end position="1125"/>
    </location>
</feature>
<evidence type="ECO:0000256" key="4">
    <source>
        <dbReference type="ARBA" id="ARBA00004123"/>
    </source>
</evidence>
<dbReference type="GO" id="GO:0030496">
    <property type="term" value="C:midbody"/>
    <property type="evidence" value="ECO:0007669"/>
    <property type="project" value="UniProtKB-SubCell"/>
</dbReference>
<evidence type="ECO:0000256" key="36">
    <source>
        <dbReference type="ARBA" id="ARBA00026108"/>
    </source>
</evidence>
<dbReference type="GO" id="GO:0008270">
    <property type="term" value="F:zinc ion binding"/>
    <property type="evidence" value="ECO:0007669"/>
    <property type="project" value="InterPro"/>
</dbReference>
<dbReference type="GO" id="GO:0005829">
    <property type="term" value="C:cytosol"/>
    <property type="evidence" value="ECO:0007669"/>
    <property type="project" value="UniProtKB-SubCell"/>
</dbReference>
<keyword evidence="14" id="KW-0121">Carboxypeptidase</keyword>
<dbReference type="GO" id="GO:0006508">
    <property type="term" value="P:proteolysis"/>
    <property type="evidence" value="ECO:0007669"/>
    <property type="project" value="UniProtKB-KW"/>
</dbReference>
<dbReference type="Gene3D" id="2.60.40.3120">
    <property type="match status" value="1"/>
</dbReference>
<evidence type="ECO:0000256" key="18">
    <source>
        <dbReference type="ARBA" id="ARBA00022723"/>
    </source>
</evidence>
<dbReference type="InterPro" id="IPR043130">
    <property type="entry name" value="CDP-OH_PTrfase_TM_dom"/>
</dbReference>
<comment type="function">
    <text evidence="45">Ethanolaminephosphotransferase that catalyzes the transfer of phosphoethanolamine (PE) from CDP-ethanolamine to lipid acceptors, the final step in the synthesis of PE via the 'Kennedy' pathway. PE is the second most abundant phospholipid of membranes in mammals and is involved in various membrane-related cellular processes. The enzyme is critical for the synthesis of several PE species and also catalyzes the synthesis of plasmanyl-PE, a lipid required for proper myelination and neurodevelopment, from 1-alkyl-2-acylglycerol.</text>
</comment>
<dbReference type="GO" id="GO:0004307">
    <property type="term" value="F:ethanolaminephosphotransferase activity"/>
    <property type="evidence" value="ECO:0007669"/>
    <property type="project" value="UniProtKB-EC"/>
</dbReference>
<evidence type="ECO:0000256" key="45">
    <source>
        <dbReference type="ARBA" id="ARBA00059224"/>
    </source>
</evidence>
<evidence type="ECO:0000256" key="6">
    <source>
        <dbReference type="ARBA" id="ARBA00004214"/>
    </source>
</evidence>
<evidence type="ECO:0000256" key="33">
    <source>
        <dbReference type="ARBA" id="ARBA00024141"/>
    </source>
</evidence>
<keyword evidence="18" id="KW-0479">Metal-binding</keyword>
<dbReference type="InterPro" id="IPR034286">
    <property type="entry name" value="M14_AGBL5-like"/>
</dbReference>
<feature type="compositionally biased region" description="Polar residues" evidence="50">
    <location>
        <begin position="347"/>
        <end position="357"/>
    </location>
</feature>
<comment type="pathway">
    <text evidence="9">Lipid metabolism.</text>
</comment>
<keyword evidence="21" id="KW-0862">Zinc</keyword>
<dbReference type="PROSITE" id="PS00379">
    <property type="entry name" value="CDP_ALCOHOL_P_TRANSF"/>
    <property type="match status" value="1"/>
</dbReference>
<keyword evidence="30" id="KW-0206">Cytoskeleton</keyword>
<evidence type="ECO:0000256" key="15">
    <source>
        <dbReference type="ARBA" id="ARBA00022670"/>
    </source>
</evidence>
<evidence type="ECO:0000256" key="13">
    <source>
        <dbReference type="ARBA" id="ARBA00022516"/>
    </source>
</evidence>
<evidence type="ECO:0000256" key="21">
    <source>
        <dbReference type="ARBA" id="ARBA00022833"/>
    </source>
</evidence>
<comment type="catalytic activity">
    <reaction evidence="34">
        <text>C-terminal L-alpha-aminoacyl-L-glutamyl-L-glutamyl-[tubulin] + H2O = C-terminal L-alpha-aminoacyl-L-glutamyl-[tubulin] + L-glutamate</text>
        <dbReference type="Rhea" id="RHEA:63792"/>
        <dbReference type="Rhea" id="RHEA-COMP:16435"/>
        <dbReference type="Rhea" id="RHEA-COMP:16436"/>
        <dbReference type="ChEBI" id="CHEBI:15377"/>
        <dbReference type="ChEBI" id="CHEBI:29985"/>
        <dbReference type="ChEBI" id="CHEBI:149555"/>
        <dbReference type="ChEBI" id="CHEBI:149556"/>
        <dbReference type="EC" id="3.4.17.24"/>
    </reaction>
    <physiologicalReaction direction="left-to-right" evidence="34">
        <dbReference type="Rhea" id="RHEA:63793"/>
    </physiologicalReaction>
</comment>
<feature type="region of interest" description="Disordered" evidence="50">
    <location>
        <begin position="420"/>
        <end position="442"/>
    </location>
</feature>
<dbReference type="PANTHER" id="PTHR12756">
    <property type="entry name" value="CYTOSOLIC CARBOXYPEPTIDASE"/>
    <property type="match status" value="1"/>
</dbReference>
<comment type="catalytic activity">
    <reaction evidence="37">
        <text>(L-glutamyl)(n+1)-gamma-L-glutamyl-L-glutamyl-[protein] + H2O = (L-glutamyl)(n)-gamma-L-glutamyl-L-glutamyl-[protein] + L-glutamate</text>
        <dbReference type="Rhea" id="RHEA:60004"/>
        <dbReference type="Rhea" id="RHEA-COMP:15519"/>
        <dbReference type="Rhea" id="RHEA-COMP:15675"/>
        <dbReference type="ChEBI" id="CHEBI:15377"/>
        <dbReference type="ChEBI" id="CHEBI:29985"/>
        <dbReference type="ChEBI" id="CHEBI:143623"/>
    </reaction>
    <physiologicalReaction direction="left-to-right" evidence="37">
        <dbReference type="Rhea" id="RHEA:60005"/>
    </physiologicalReaction>
</comment>
<feature type="compositionally biased region" description="Pro residues" evidence="50">
    <location>
        <begin position="358"/>
        <end position="374"/>
    </location>
</feature>
<evidence type="ECO:0000256" key="35">
    <source>
        <dbReference type="ARBA" id="ARBA00024627"/>
    </source>
</evidence>
<dbReference type="CDD" id="cd06236">
    <property type="entry name" value="M14_AGBL5_like"/>
    <property type="match status" value="1"/>
</dbReference>
<feature type="transmembrane region" description="Helical" evidence="51">
    <location>
        <begin position="1262"/>
        <end position="1281"/>
    </location>
</feature>
<dbReference type="FunFam" id="1.20.120.1760:FF:000006">
    <property type="entry name" value="Putative ethanolaminephosphotransferase 1"/>
    <property type="match status" value="1"/>
</dbReference>
<keyword evidence="31" id="KW-0539">Nucleus</keyword>
<dbReference type="Pfam" id="PF01066">
    <property type="entry name" value="CDP-OH_P_transf"/>
    <property type="match status" value="1"/>
</dbReference>
<feature type="transmembrane region" description="Helical" evidence="51">
    <location>
        <begin position="1207"/>
        <end position="1225"/>
    </location>
</feature>
<evidence type="ECO:0000256" key="27">
    <source>
        <dbReference type="ARBA" id="ARBA00023136"/>
    </source>
</evidence>
<evidence type="ECO:0000256" key="26">
    <source>
        <dbReference type="ARBA" id="ARBA00023098"/>
    </source>
</evidence>
<feature type="transmembrane region" description="Helical" evidence="51">
    <location>
        <begin position="1171"/>
        <end position="1195"/>
    </location>
</feature>
<keyword evidence="24" id="KW-0007">Acetylation</keyword>
<dbReference type="GO" id="GO:0005819">
    <property type="term" value="C:spindle"/>
    <property type="evidence" value="ECO:0007669"/>
    <property type="project" value="UniProtKB-SubCell"/>
</dbReference>
<keyword evidence="23 51" id="KW-1133">Transmembrane helix</keyword>
<evidence type="ECO:0000256" key="16">
    <source>
        <dbReference type="ARBA" id="ARBA00022679"/>
    </source>
</evidence>
<feature type="domain" description="Peptidase M14" evidence="52">
    <location>
        <begin position="157"/>
        <end position="593"/>
    </location>
</feature>
<feature type="region of interest" description="Disordered" evidence="50">
    <location>
        <begin position="625"/>
        <end position="758"/>
    </location>
</feature>
<evidence type="ECO:0000256" key="3">
    <source>
        <dbReference type="ARBA" id="ARBA00001947"/>
    </source>
</evidence>
<feature type="compositionally biased region" description="Polar residues" evidence="50">
    <location>
        <begin position="625"/>
        <end position="636"/>
    </location>
</feature>
<keyword evidence="13" id="KW-0444">Lipid biosynthesis</keyword>
<comment type="cofactor">
    <cofactor evidence="2">
        <name>Mg(2+)</name>
        <dbReference type="ChEBI" id="CHEBI:18420"/>
    </cofactor>
</comment>
<dbReference type="Pfam" id="PF18027">
    <property type="entry name" value="Pepdidase_M14_N"/>
    <property type="match status" value="1"/>
</dbReference>
<dbReference type="EC" id="2.7.8.1" evidence="41"/>
<evidence type="ECO:0000256" key="40">
    <source>
        <dbReference type="ARBA" id="ARBA00037891"/>
    </source>
</evidence>
<keyword evidence="26" id="KW-0443">Lipid metabolism</keyword>
<evidence type="ECO:0000256" key="32">
    <source>
        <dbReference type="ARBA" id="ARBA00023264"/>
    </source>
</evidence>
<feature type="compositionally biased region" description="Low complexity" evidence="50">
    <location>
        <begin position="737"/>
        <end position="758"/>
    </location>
</feature>
<keyword evidence="27 51" id="KW-0472">Membrane</keyword>
<organism evidence="53 54">
    <name type="scientific">Knipowitschia caucasica</name>
    <name type="common">Caucasian dwarf goby</name>
    <name type="synonym">Pomatoschistus caucasicus</name>
    <dbReference type="NCBI Taxonomy" id="637954"/>
    <lineage>
        <taxon>Eukaryota</taxon>
        <taxon>Metazoa</taxon>
        <taxon>Chordata</taxon>
        <taxon>Craniata</taxon>
        <taxon>Vertebrata</taxon>
        <taxon>Euteleostomi</taxon>
        <taxon>Actinopterygii</taxon>
        <taxon>Neopterygii</taxon>
        <taxon>Teleostei</taxon>
        <taxon>Neoteleostei</taxon>
        <taxon>Acanthomorphata</taxon>
        <taxon>Gobiaria</taxon>
        <taxon>Gobiiformes</taxon>
        <taxon>Gobioidei</taxon>
        <taxon>Gobiidae</taxon>
        <taxon>Gobiinae</taxon>
        <taxon>Knipowitschia</taxon>
    </lineage>
</organism>
<dbReference type="InterPro" id="IPR000834">
    <property type="entry name" value="Peptidase_M14"/>
</dbReference>
<comment type="catalytic activity">
    <reaction evidence="42">
        <text>gamma-L-glutamyl-L-glutamyl-[protein] + H2O = L-glutamyl-[protein] + L-glutamate</text>
        <dbReference type="Rhea" id="RHEA:60152"/>
        <dbReference type="Rhea" id="RHEA-COMP:10208"/>
        <dbReference type="Rhea" id="RHEA-COMP:15517"/>
        <dbReference type="ChEBI" id="CHEBI:15377"/>
        <dbReference type="ChEBI" id="CHEBI:29973"/>
        <dbReference type="ChEBI" id="CHEBI:29985"/>
        <dbReference type="ChEBI" id="CHEBI:143622"/>
    </reaction>
    <physiologicalReaction direction="left-to-right" evidence="42">
        <dbReference type="Rhea" id="RHEA:60153"/>
    </physiologicalReaction>
</comment>
<evidence type="ECO:0000256" key="29">
    <source>
        <dbReference type="ARBA" id="ARBA00023211"/>
    </source>
</evidence>
<feature type="compositionally biased region" description="Low complexity" evidence="50">
    <location>
        <begin position="654"/>
        <end position="686"/>
    </location>
</feature>
<feature type="transmembrane region" description="Helical" evidence="51">
    <location>
        <begin position="1137"/>
        <end position="1159"/>
    </location>
</feature>
<feature type="active site" description="Proton donor/acceptor" evidence="48">
    <location>
        <position position="539"/>
    </location>
</feature>
<comment type="similarity">
    <text evidence="11 49">Belongs to the CDP-alcohol phosphatidyltransferase class-I family.</text>
</comment>
<evidence type="ECO:0000256" key="38">
    <source>
        <dbReference type="ARBA" id="ARBA00032753"/>
    </source>
</evidence>
<evidence type="ECO:0000256" key="47">
    <source>
        <dbReference type="ARBA" id="ARBA00083013"/>
    </source>
</evidence>
<keyword evidence="25" id="KW-0482">Metalloprotease</keyword>
<evidence type="ECO:0000256" key="7">
    <source>
        <dbReference type="ARBA" id="ARBA00004477"/>
    </source>
</evidence>
<evidence type="ECO:0000313" key="54">
    <source>
        <dbReference type="Proteomes" id="UP001497482"/>
    </source>
</evidence>
<evidence type="ECO:0000256" key="51">
    <source>
        <dbReference type="SAM" id="Phobius"/>
    </source>
</evidence>
<dbReference type="InterPro" id="IPR050821">
    <property type="entry name" value="Cytosolic_carboxypeptidase"/>
</dbReference>
<comment type="subcellular location">
    <subcellularLocation>
        <location evidence="5">Cytoplasm</location>
        <location evidence="5">Cytoskeleton</location>
        <location evidence="5">Spindle</location>
    </subcellularLocation>
    <subcellularLocation>
        <location evidence="8">Cytoplasm</location>
        <location evidence="8">Cytosol</location>
    </subcellularLocation>
    <subcellularLocation>
        <location evidence="7">Endoplasmic reticulum membrane</location>
        <topology evidence="7">Multi-pass membrane protein</topology>
    </subcellularLocation>
    <subcellularLocation>
        <location evidence="6">Midbody</location>
    </subcellularLocation>
    <subcellularLocation>
        <location evidence="4">Nucleus</location>
    </subcellularLocation>
</comment>
<comment type="cofactor">
    <cofactor evidence="3">
        <name>Zn(2+)</name>
        <dbReference type="ChEBI" id="CHEBI:29105"/>
    </cofactor>
</comment>
<feature type="transmembrane region" description="Helical" evidence="51">
    <location>
        <begin position="999"/>
        <end position="1019"/>
    </location>
</feature>
<evidence type="ECO:0000256" key="48">
    <source>
        <dbReference type="PROSITE-ProRule" id="PRU01379"/>
    </source>
</evidence>
<evidence type="ECO:0000256" key="14">
    <source>
        <dbReference type="ARBA" id="ARBA00022645"/>
    </source>
</evidence>
<evidence type="ECO:0000256" key="8">
    <source>
        <dbReference type="ARBA" id="ARBA00004514"/>
    </source>
</evidence>
<dbReference type="Proteomes" id="UP001497482">
    <property type="component" value="Chromosome 17"/>
</dbReference>
<dbReference type="Gene3D" id="3.40.630.10">
    <property type="entry name" value="Zn peptidases"/>
    <property type="match status" value="2"/>
</dbReference>
<comment type="catalytic activity">
    <reaction evidence="43">
        <text>CDP-ethanolamine + a 1,2-diacyl-sn-glycerol = a 1,2-diacyl-sn-glycero-3-phosphoethanolamine + CMP + H(+)</text>
        <dbReference type="Rhea" id="RHEA:32943"/>
        <dbReference type="ChEBI" id="CHEBI:15378"/>
        <dbReference type="ChEBI" id="CHEBI:17815"/>
        <dbReference type="ChEBI" id="CHEBI:57876"/>
        <dbReference type="ChEBI" id="CHEBI:60377"/>
        <dbReference type="ChEBI" id="CHEBI:64612"/>
        <dbReference type="EC" id="2.7.8.1"/>
    </reaction>
    <physiologicalReaction direction="left-to-right" evidence="43">
        <dbReference type="Rhea" id="RHEA:32944"/>
    </physiologicalReaction>
</comment>
<feature type="transmembrane region" description="Helical" evidence="51">
    <location>
        <begin position="1237"/>
        <end position="1256"/>
    </location>
</feature>
<dbReference type="EC" id="3.4.17.24" evidence="36"/>
<dbReference type="GO" id="GO:0008654">
    <property type="term" value="P:phospholipid biosynthetic process"/>
    <property type="evidence" value="ECO:0007669"/>
    <property type="project" value="UniProtKB-KW"/>
</dbReference>
<accession>A0AAV2KEV1</accession>
<keyword evidence="54" id="KW-1185">Reference proteome</keyword>
<evidence type="ECO:0000256" key="23">
    <source>
        <dbReference type="ARBA" id="ARBA00022989"/>
    </source>
</evidence>
<dbReference type="GO" id="GO:0005789">
    <property type="term" value="C:endoplasmic reticulum membrane"/>
    <property type="evidence" value="ECO:0007669"/>
    <property type="project" value="UniProtKB-SubCell"/>
</dbReference>
<dbReference type="GO" id="GO:0004181">
    <property type="term" value="F:metallocarboxypeptidase activity"/>
    <property type="evidence" value="ECO:0007669"/>
    <property type="project" value="InterPro"/>
</dbReference>
<keyword evidence="32" id="KW-1208">Phospholipid metabolism</keyword>
<keyword evidence="22" id="KW-0460">Magnesium</keyword>
<dbReference type="PANTHER" id="PTHR12756:SF12">
    <property type="entry name" value="CYTOSOLIC CARBOXYPEPTIDASE-LIKE PROTEIN 5"/>
    <property type="match status" value="1"/>
</dbReference>
<feature type="transmembrane region" description="Helical" evidence="51">
    <location>
        <begin position="968"/>
        <end position="987"/>
    </location>
</feature>
<evidence type="ECO:0000256" key="9">
    <source>
        <dbReference type="ARBA" id="ARBA00005189"/>
    </source>
</evidence>
<evidence type="ECO:0000256" key="28">
    <source>
        <dbReference type="ARBA" id="ARBA00023209"/>
    </source>
</evidence>
<dbReference type="SUPFAM" id="SSF53187">
    <property type="entry name" value="Zn-dependent exopeptidases"/>
    <property type="match status" value="1"/>
</dbReference>
<evidence type="ECO:0000313" key="53">
    <source>
        <dbReference type="EMBL" id="CAL1586014.1"/>
    </source>
</evidence>
<comment type="catalytic activity">
    <reaction evidence="44">
        <text>1-O-alkyl-2-acyl-sn-glycerol + CDP-ethanolamine = a 1-O-alkyl-2-acyl-sn-glycero-3-phosphoethanolamine + CMP + H(+)</text>
        <dbReference type="Rhea" id="RHEA:36187"/>
        <dbReference type="ChEBI" id="CHEBI:15378"/>
        <dbReference type="ChEBI" id="CHEBI:52595"/>
        <dbReference type="ChEBI" id="CHEBI:57876"/>
        <dbReference type="ChEBI" id="CHEBI:60377"/>
        <dbReference type="ChEBI" id="CHEBI:60520"/>
    </reaction>
    <physiologicalReaction direction="left-to-right" evidence="44">
        <dbReference type="Rhea" id="RHEA:36188"/>
    </physiologicalReaction>
</comment>
<keyword evidence="29" id="KW-0464">Manganese</keyword>
<sequence>MEVRFGSIVFSSKFDSGNLSRVERVDKGGCSPPSDTSSSGGSVSAPNPTPDYEFNVWTQPDCGGTEHENGNRSWFYFSVRGVSSGKLLKINVMNMNNQRKLYSQGMAPFVRTVPGKMRWERVRDRPSTENVDNQFILSFTHRILEVKGATTFFSFCYPFSYTECQDMLQLLDDNYPNAAQLNPSSSPESVYFHRELLCRSLDGNRVDLLTVTNCSGMMDEREPRLPHLFPDTKTPRAHRFTNKKVFFLSSRVHPGETPASFVFNGFLNFILRRDDPRAHVLRNMFVFKLIPLLNPDGVFRGHYRTDSRGVNLNRQYLNPSWELHPSIYAAKSLLLYHHTHNRIQKPQPANRNAQTRPQSPPPSNTPANQAPPPLTDMEINLNQRNAEKDSTPSQHINMTMEDTSITTTDLENISQKLSNPTETTVADSPAVDAKKEEVTQESIASREGGVAYYVDLHGHASKRGCFMYGNNLPDEGQQVENMLYPRLIAVNSPHFDFLGCNFSEKNMYARDKRDGQSKEGSGRVSVHKAIGLLHSYTLECNYNTGKMVNSIPPACHDSGRASPPPPPSFPPKYTPEIFEQVGRAVAIAALDMAECNPWPRLVLSEHSSLSNLRAWILKHVRNTKGLNANSNANPPTRTHHNGNKATPPKSFTHSLSCSSSENTLSRVRCNSHSSSSQTPSPKIHSSPSFTFGCPPPRAHAPHNSSGRGGNKTLGPVRDSKAQEKRRPAHHHRPVLRSPGNSHGPSSPPSSSSSSSSACAPASCPLPSSVSMSGVLFQTGGPSSVCASRVALPMRSGRAGRGCRPLTITQTKDLGPENILSSATFSKCEVVQPHLSRIPVRRTDQPNGNMEEVSALQVWKLFQPGLQQQLSLTGVSGKQASLQSASKGRIRKHVDIKSLQFNKGESLAEFTPKVEGTALLPETLNLKQLAGFDKYKYSAVDTNPLSVYVMHPFWNFVVKFLPTWLAPNLITFTGFMLLVLNFVMLSYFDFDFTASSAGHVHVPSWVWVAAGIFNFLAYTLDGVDGKQARRTNSSTPLGELFDHGLDSWTCVFFVATVYSIFGRGVSGVSVATLYYILWVVLFSFILSHWEKYNTGILFLPWGYDMSLVTISLVYLVTAVVGVETWYQPVFFNFLYRDLFTFMIITCSFTVTLPMSLYNIIKGYRNSTLKHSSMYEALLPFLSPVLLFLLSTVWVVFSPSNVLDLQPRLYYLMVGTAFANVTCKLIVCQMSNTRCQPLNWLLLPMTMVVLVAVTGVFADETLLLFLWTGAVIVAHIHYGVSVVDQLSAHFNIFAFSLKKPSSD</sequence>
<evidence type="ECO:0000256" key="34">
    <source>
        <dbReference type="ARBA" id="ARBA00024524"/>
    </source>
</evidence>
<comment type="cofactor">
    <cofactor evidence="1">
        <name>Mn(2+)</name>
        <dbReference type="ChEBI" id="CHEBI:29035"/>
    </cofactor>
</comment>
<evidence type="ECO:0000256" key="1">
    <source>
        <dbReference type="ARBA" id="ARBA00001936"/>
    </source>
</evidence>
<evidence type="ECO:0000256" key="12">
    <source>
        <dbReference type="ARBA" id="ARBA00022490"/>
    </source>
</evidence>
<comment type="catalytic activity">
    <reaction evidence="35">
        <text>C-terminal L-alpha-aminoacyl-L-glutamyl-[tubulin] + H2O = C-terminal L-alpha-aminoacyl-[tubulin] + L-glutamate</text>
        <dbReference type="Rhea" id="RHEA:63796"/>
        <dbReference type="Rhea" id="RHEA-COMP:16436"/>
        <dbReference type="Rhea" id="RHEA-COMP:16437"/>
        <dbReference type="ChEBI" id="CHEBI:15377"/>
        <dbReference type="ChEBI" id="CHEBI:29985"/>
        <dbReference type="ChEBI" id="CHEBI:90782"/>
        <dbReference type="ChEBI" id="CHEBI:149556"/>
        <dbReference type="EC" id="3.4.17.24"/>
    </reaction>
    <physiologicalReaction direction="left-to-right" evidence="35">
        <dbReference type="Rhea" id="RHEA:63797"/>
    </physiologicalReaction>
</comment>
<name>A0AAV2KEV1_KNICA</name>
<dbReference type="EMBL" id="OZ035839">
    <property type="protein sequence ID" value="CAL1586014.1"/>
    <property type="molecule type" value="Genomic_DNA"/>
</dbReference>
<keyword evidence="15" id="KW-0645">Protease</keyword>
<dbReference type="Gene3D" id="1.20.120.1760">
    <property type="match status" value="1"/>
</dbReference>
<evidence type="ECO:0000256" key="43">
    <source>
        <dbReference type="ARBA" id="ARBA00048120"/>
    </source>
</evidence>
<evidence type="ECO:0000256" key="22">
    <source>
        <dbReference type="ARBA" id="ARBA00022842"/>
    </source>
</evidence>
<evidence type="ECO:0000256" key="10">
    <source>
        <dbReference type="ARBA" id="ARBA00005988"/>
    </source>
</evidence>
<evidence type="ECO:0000256" key="49">
    <source>
        <dbReference type="RuleBase" id="RU003750"/>
    </source>
</evidence>
<evidence type="ECO:0000256" key="39">
    <source>
        <dbReference type="ARBA" id="ARBA00032928"/>
    </source>
</evidence>
<evidence type="ECO:0000256" key="31">
    <source>
        <dbReference type="ARBA" id="ARBA00023242"/>
    </source>
</evidence>
<evidence type="ECO:0000256" key="50">
    <source>
        <dbReference type="SAM" id="MobiDB-lite"/>
    </source>
</evidence>